<feature type="domain" description="THAP-type" evidence="7">
    <location>
        <begin position="20"/>
        <end position="102"/>
    </location>
</feature>
<evidence type="ECO:0000256" key="6">
    <source>
        <dbReference type="SAM" id="Coils"/>
    </source>
</evidence>
<evidence type="ECO:0000256" key="1">
    <source>
        <dbReference type="ARBA" id="ARBA00022723"/>
    </source>
</evidence>
<evidence type="ECO:0000313" key="9">
    <source>
        <dbReference type="Proteomes" id="UP001153709"/>
    </source>
</evidence>
<organism evidence="8 9">
    <name type="scientific">Diabrotica balteata</name>
    <name type="common">Banded cucumber beetle</name>
    <dbReference type="NCBI Taxonomy" id="107213"/>
    <lineage>
        <taxon>Eukaryota</taxon>
        <taxon>Metazoa</taxon>
        <taxon>Ecdysozoa</taxon>
        <taxon>Arthropoda</taxon>
        <taxon>Hexapoda</taxon>
        <taxon>Insecta</taxon>
        <taxon>Pterygota</taxon>
        <taxon>Neoptera</taxon>
        <taxon>Endopterygota</taxon>
        <taxon>Coleoptera</taxon>
        <taxon>Polyphaga</taxon>
        <taxon>Cucujiformia</taxon>
        <taxon>Chrysomeloidea</taxon>
        <taxon>Chrysomelidae</taxon>
        <taxon>Galerucinae</taxon>
        <taxon>Diabroticina</taxon>
        <taxon>Diabroticites</taxon>
        <taxon>Diabrotica</taxon>
    </lineage>
</organism>
<keyword evidence="4 5" id="KW-0238">DNA-binding</keyword>
<dbReference type="EMBL" id="OU898276">
    <property type="protein sequence ID" value="CAG9827202.1"/>
    <property type="molecule type" value="Genomic_DNA"/>
</dbReference>
<keyword evidence="6" id="KW-0175">Coiled coil</keyword>
<keyword evidence="3" id="KW-0862">Zinc</keyword>
<keyword evidence="1" id="KW-0479">Metal-binding</keyword>
<dbReference type="GO" id="GO:0008270">
    <property type="term" value="F:zinc ion binding"/>
    <property type="evidence" value="ECO:0007669"/>
    <property type="project" value="UniProtKB-KW"/>
</dbReference>
<evidence type="ECO:0000256" key="5">
    <source>
        <dbReference type="PROSITE-ProRule" id="PRU00309"/>
    </source>
</evidence>
<sequence>MESKSKILYEITMEKRRNEQRRRCCVPDCMDTTSKQYRFPSPRNYRDMFDKWVNAIKSPKLENAATDTIYKNFRVCGCHFKEEDLIKVGNRGIKRTAVPSLFLPRPDEILDISEVIEVSENCNGAGDGNILPAGPSNVAQNPEVLQSSEPSSTNICNSRSRREPVYFGDFKLSDLNNMQYRRKFWKIAHETVYKYIKVNKCNQYKISKQRKRIKSLNSLLDKLLKEKNISEAQSLVLKEEI</sequence>
<evidence type="ECO:0000313" key="8">
    <source>
        <dbReference type="EMBL" id="CAG9827202.1"/>
    </source>
</evidence>
<accession>A0A9N9SSR7</accession>
<dbReference type="SUPFAM" id="SSF57716">
    <property type="entry name" value="Glucocorticoid receptor-like (DNA-binding domain)"/>
    <property type="match status" value="1"/>
</dbReference>
<dbReference type="Pfam" id="PF05485">
    <property type="entry name" value="THAP"/>
    <property type="match status" value="1"/>
</dbReference>
<evidence type="ECO:0000256" key="4">
    <source>
        <dbReference type="ARBA" id="ARBA00023125"/>
    </source>
</evidence>
<keyword evidence="2 5" id="KW-0863">Zinc-finger</keyword>
<dbReference type="SMART" id="SM00980">
    <property type="entry name" value="THAP"/>
    <property type="match status" value="1"/>
</dbReference>
<evidence type="ECO:0000256" key="3">
    <source>
        <dbReference type="ARBA" id="ARBA00022833"/>
    </source>
</evidence>
<reference evidence="8" key="1">
    <citation type="submission" date="2022-01" db="EMBL/GenBank/DDBJ databases">
        <authorList>
            <person name="King R."/>
        </authorList>
    </citation>
    <scope>NUCLEOTIDE SEQUENCE</scope>
</reference>
<dbReference type="Proteomes" id="UP001153709">
    <property type="component" value="Chromosome 1"/>
</dbReference>
<dbReference type="PROSITE" id="PS50950">
    <property type="entry name" value="ZF_THAP"/>
    <property type="match status" value="1"/>
</dbReference>
<protein>
    <recommendedName>
        <fullName evidence="7">THAP-type domain-containing protein</fullName>
    </recommendedName>
</protein>
<evidence type="ECO:0000259" key="7">
    <source>
        <dbReference type="PROSITE" id="PS50950"/>
    </source>
</evidence>
<gene>
    <name evidence="8" type="ORF">DIABBA_LOCUS1225</name>
</gene>
<evidence type="ECO:0000256" key="2">
    <source>
        <dbReference type="ARBA" id="ARBA00022771"/>
    </source>
</evidence>
<dbReference type="AlphaFoldDB" id="A0A9N9SSR7"/>
<feature type="coiled-coil region" evidence="6">
    <location>
        <begin position="206"/>
        <end position="233"/>
    </location>
</feature>
<keyword evidence="9" id="KW-1185">Reference proteome</keyword>
<name>A0A9N9SSR7_DIABA</name>
<dbReference type="OrthoDB" id="7683421at2759"/>
<dbReference type="GO" id="GO:0003677">
    <property type="term" value="F:DNA binding"/>
    <property type="evidence" value="ECO:0007669"/>
    <property type="project" value="UniProtKB-UniRule"/>
</dbReference>
<proteinExistence type="predicted"/>
<dbReference type="InterPro" id="IPR006612">
    <property type="entry name" value="THAP_Znf"/>
</dbReference>